<keyword evidence="2" id="KW-1185">Reference proteome</keyword>
<evidence type="ECO:0000313" key="2">
    <source>
        <dbReference type="Proteomes" id="UP001230654"/>
    </source>
</evidence>
<name>A0ABU0P2Q1_STRRH</name>
<gene>
    <name evidence="1" type="ORF">QF030_007855</name>
</gene>
<dbReference type="RefSeq" id="WP_307167345.1">
    <property type="nucleotide sequence ID" value="NZ_JAUSWV010000002.1"/>
</dbReference>
<sequence>MTELAPQGRHPSRAEVSETHTAIVFFAGDRAYKVKKPVGGLSGAG</sequence>
<proteinExistence type="predicted"/>
<accession>A0ABU0P2Q1</accession>
<organism evidence="1 2">
    <name type="scientific">Streptomyces rishiriensis</name>
    <dbReference type="NCBI Taxonomy" id="68264"/>
    <lineage>
        <taxon>Bacteria</taxon>
        <taxon>Bacillati</taxon>
        <taxon>Actinomycetota</taxon>
        <taxon>Actinomycetes</taxon>
        <taxon>Kitasatosporales</taxon>
        <taxon>Streptomycetaceae</taxon>
        <taxon>Streptomyces</taxon>
    </lineage>
</organism>
<dbReference type="Proteomes" id="UP001230654">
    <property type="component" value="Unassembled WGS sequence"/>
</dbReference>
<protein>
    <submittedName>
        <fullName evidence="1">Aminoglycoside phosphotransferase family enzyme</fullName>
    </submittedName>
</protein>
<dbReference type="EMBL" id="JAUSWV010000002">
    <property type="protein sequence ID" value="MDQ0585677.1"/>
    <property type="molecule type" value="Genomic_DNA"/>
</dbReference>
<evidence type="ECO:0000313" key="1">
    <source>
        <dbReference type="EMBL" id="MDQ0585677.1"/>
    </source>
</evidence>
<comment type="caution">
    <text evidence="1">The sequence shown here is derived from an EMBL/GenBank/DDBJ whole genome shotgun (WGS) entry which is preliminary data.</text>
</comment>
<reference evidence="1 2" key="1">
    <citation type="submission" date="2023-07" db="EMBL/GenBank/DDBJ databases">
        <title>Comparative genomics of wheat-associated soil bacteria to identify genetic determinants of phenazine resistance.</title>
        <authorList>
            <person name="Mouncey N."/>
        </authorList>
    </citation>
    <scope>NUCLEOTIDE SEQUENCE [LARGE SCALE GENOMIC DNA]</scope>
    <source>
        <strain evidence="1 2">B2I6</strain>
    </source>
</reference>